<dbReference type="EMBL" id="MIJY01000023">
    <property type="protein sequence ID" value="OEG12859.1"/>
    <property type="molecule type" value="Genomic_DNA"/>
</dbReference>
<dbReference type="RefSeq" id="WP_069663562.1">
    <property type="nucleotide sequence ID" value="NZ_JBHUJJ010000001.1"/>
</dbReference>
<dbReference type="InterPro" id="IPR009620">
    <property type="entry name" value="UPF0236"/>
</dbReference>
<gene>
    <name evidence="2" type="ORF">BCR25_05035</name>
</gene>
<dbReference type="Pfam" id="PF06782">
    <property type="entry name" value="UPF0236"/>
    <property type="match status" value="1"/>
</dbReference>
<evidence type="ECO:0008006" key="4">
    <source>
        <dbReference type="Google" id="ProtNLM"/>
    </source>
</evidence>
<name>A0A1E5GJJ8_9ENTE</name>
<sequence>MQQYEVPVKKEILTDQIERIMLSSEYDEFERERQLLSLMYDSFAGHFCEWLSNYDRKQSSQMRAQGYVEEKEVARQVTFLFGTIPFSRKCWKRDKDIVYPVDELLKIDRYARHSKTVFVTLARMAEHASYRAAATITSLIAPLHISKDTVLTAVHTVGETIKNCEAYELEHAYAEPGTKEVDVLVEEADGIIIPFNKRKKGRELLHVLIHEKKRKDLAKEGESVLTAVKEFVGFNKREVKKLVQAYLYSTYNLKNTVVVSNSDNGPGVKEEFFKELSVGAKAHFHVLDEYHWHLKLTQRMSFCEELIPIMKRAIYNYSMEDVGVVITTMESLAEDSSQRKHTKKLEKYLVRNWAYLEPINWRLKSADLAIKKKHLGLGAIESTHKKITYRQKHRGMHWGMGAEYLAKIIICDREGSLEEICGKFWRFIREEKELSTDYLVVTDEDNQGAIKEKYAGKTYKVALDRESELERQQLARLFRKSYPHL</sequence>
<comment type="caution">
    <text evidence="2">The sequence shown here is derived from an EMBL/GenBank/DDBJ whole genome shotgun (WGS) entry which is preliminary data.</text>
</comment>
<keyword evidence="3" id="KW-1185">Reference proteome</keyword>
<organism evidence="2 3">
    <name type="scientific">Enterococcus termitis</name>
    <dbReference type="NCBI Taxonomy" id="332950"/>
    <lineage>
        <taxon>Bacteria</taxon>
        <taxon>Bacillati</taxon>
        <taxon>Bacillota</taxon>
        <taxon>Bacilli</taxon>
        <taxon>Lactobacillales</taxon>
        <taxon>Enterococcaceae</taxon>
        <taxon>Enterococcus</taxon>
    </lineage>
</organism>
<evidence type="ECO:0000313" key="2">
    <source>
        <dbReference type="EMBL" id="OEG12859.1"/>
    </source>
</evidence>
<comment type="similarity">
    <text evidence="1">Belongs to the UPF0236 family.</text>
</comment>
<evidence type="ECO:0000313" key="3">
    <source>
        <dbReference type="Proteomes" id="UP000095094"/>
    </source>
</evidence>
<protein>
    <recommendedName>
        <fullName evidence="4">ISLre2 family transposase</fullName>
    </recommendedName>
</protein>
<evidence type="ECO:0000256" key="1">
    <source>
        <dbReference type="ARBA" id="ARBA00006539"/>
    </source>
</evidence>
<proteinExistence type="inferred from homology"/>
<accession>A0A1E5GJJ8</accession>
<dbReference type="AlphaFoldDB" id="A0A1E5GJJ8"/>
<dbReference type="NCBIfam" id="NF033529">
    <property type="entry name" value="transpos_ISLre2"/>
    <property type="match status" value="1"/>
</dbReference>
<dbReference type="Proteomes" id="UP000095094">
    <property type="component" value="Unassembled WGS sequence"/>
</dbReference>
<reference evidence="3" key="1">
    <citation type="submission" date="2016-09" db="EMBL/GenBank/DDBJ databases">
        <authorList>
            <person name="Gulvik C.A."/>
        </authorList>
    </citation>
    <scope>NUCLEOTIDE SEQUENCE [LARGE SCALE GENOMIC DNA]</scope>
    <source>
        <strain evidence="3">LMG 8895</strain>
    </source>
</reference>